<evidence type="ECO:0000256" key="1">
    <source>
        <dbReference type="ARBA" id="ARBA00004328"/>
    </source>
</evidence>
<dbReference type="InterPro" id="IPR016184">
    <property type="entry name" value="Capsid/spike_ssDNA_virus"/>
</dbReference>
<evidence type="ECO:0000256" key="4">
    <source>
        <dbReference type="ARBA" id="ARBA00022561"/>
    </source>
</evidence>
<dbReference type="EMBL" id="PP511659">
    <property type="protein sequence ID" value="XCD06336.1"/>
    <property type="molecule type" value="Genomic_DNA"/>
</dbReference>
<dbReference type="SUPFAM" id="SSF88645">
    <property type="entry name" value="ssDNA viruses"/>
    <property type="match status" value="1"/>
</dbReference>
<keyword evidence="5" id="KW-0946">Virion</keyword>
<comment type="similarity">
    <text evidence="2">Belongs to the microviridae F protein family.</text>
</comment>
<evidence type="ECO:0000313" key="6">
    <source>
        <dbReference type="EMBL" id="XCD03921.1"/>
    </source>
</evidence>
<reference evidence="6" key="1">
    <citation type="submission" date="2024-03" db="EMBL/GenBank/DDBJ databases">
        <title>Diverse circular DNA viruses in blood, oral, and fecal samples of captive lemurs.</title>
        <authorList>
            <person name="Paietta E.N."/>
            <person name="Kraberger S."/>
            <person name="Lund M.C."/>
            <person name="Custer J.M."/>
            <person name="Vargas K.M."/>
            <person name="Ehmke E.E."/>
            <person name="Yoder A.D."/>
            <person name="Varsani A."/>
        </authorList>
    </citation>
    <scope>NUCLEOTIDE SEQUENCE</scope>
    <source>
        <strain evidence="6">Duke_21_50</strain>
        <strain evidence="7">Duke_24FF_981</strain>
        <strain evidence="8">Duke_24FS_57</strain>
        <strain evidence="9">Duke_25FS_72</strain>
        <strain evidence="10">Duke_26_42</strain>
    </source>
</reference>
<dbReference type="Gene3D" id="2.60.169.10">
    <property type="entry name" value="Microviridae F protein"/>
    <property type="match status" value="2"/>
</dbReference>
<comment type="subcellular location">
    <subcellularLocation>
        <location evidence="1">Virion</location>
    </subcellularLocation>
</comment>
<dbReference type="Pfam" id="PF02305">
    <property type="entry name" value="Phage_F"/>
    <property type="match status" value="1"/>
</dbReference>
<evidence type="ECO:0000313" key="8">
    <source>
        <dbReference type="EMBL" id="XCD05273.1"/>
    </source>
</evidence>
<dbReference type="EMBL" id="PP511401">
    <property type="protein sequence ID" value="XCD03921.1"/>
    <property type="molecule type" value="Genomic_DNA"/>
</dbReference>
<keyword evidence="3" id="KW-1140">T=1 icosahedral capsid protein</keyword>
<dbReference type="InterPro" id="IPR003514">
    <property type="entry name" value="Microviridae_protein_F"/>
</dbReference>
<protein>
    <submittedName>
        <fullName evidence="6">Major capsid protein</fullName>
    </submittedName>
</protein>
<dbReference type="EMBL" id="PP511539">
    <property type="protein sequence ID" value="XCD05273.1"/>
    <property type="molecule type" value="Genomic_DNA"/>
</dbReference>
<evidence type="ECO:0000256" key="2">
    <source>
        <dbReference type="ARBA" id="ARBA00009963"/>
    </source>
</evidence>
<evidence type="ECO:0000313" key="7">
    <source>
        <dbReference type="EMBL" id="XCD04679.1"/>
    </source>
</evidence>
<evidence type="ECO:0000256" key="3">
    <source>
        <dbReference type="ARBA" id="ARBA00022431"/>
    </source>
</evidence>
<dbReference type="InterPro" id="IPR037002">
    <property type="entry name" value="Microviridae_protein_F_sf"/>
</dbReference>
<dbReference type="GO" id="GO:0039615">
    <property type="term" value="C:T=1 icosahedral viral capsid"/>
    <property type="evidence" value="ECO:0007669"/>
    <property type="project" value="UniProtKB-KW"/>
</dbReference>
<dbReference type="EMBL" id="PP511493">
    <property type="protein sequence ID" value="XCD04679.1"/>
    <property type="molecule type" value="Genomic_DNA"/>
</dbReference>
<dbReference type="GO" id="GO:0005198">
    <property type="term" value="F:structural molecule activity"/>
    <property type="evidence" value="ECO:0007669"/>
    <property type="project" value="InterPro"/>
</dbReference>
<organism evidence="6">
    <name type="scientific">Dulem virus 215</name>
    <dbReference type="NCBI Taxonomy" id="3145692"/>
    <lineage>
        <taxon>Viruses</taxon>
        <taxon>Monodnaviria</taxon>
        <taxon>Sangervirae</taxon>
        <taxon>Phixviricota</taxon>
        <taxon>Malgrandaviricetes</taxon>
        <taxon>Petitvirales</taxon>
        <taxon>Microviridae</taxon>
        <taxon>Microvirus</taxon>
    </lineage>
</organism>
<evidence type="ECO:0000256" key="5">
    <source>
        <dbReference type="ARBA" id="ARBA00022844"/>
    </source>
</evidence>
<accession>A0AAU8AWH2</accession>
<keyword evidence="4" id="KW-0167">Capsid protein</keyword>
<proteinExistence type="inferred from homology"/>
<name>A0AAU8AWH2_9VIRU</name>
<evidence type="ECO:0000313" key="10">
    <source>
        <dbReference type="EMBL" id="XCD06873.1"/>
    </source>
</evidence>
<sequence length="568" mass="62930">MSKRAPKHFFSKNASVNMPRTRFDMSCVNTTTITSDFLYPVYCNFVLPGDSWNLSVSNFIRMIAPLDVPMMDNLYVDYHFFFVPFRLVWQHAKYFFGEQDRNPESDTDYTIPQITFDASVAKKDNYKGDVPHAGLPQCGSIYDYLGLPIQGTDGLLAGNFSVNALPLRAYNLIYDDWYRDEQRVDYSYYNNGDEATTADKYVLLKRGKRFDYFTSTLLEPQLGDPVDIPLGTSAPVSVYGNGMTLGLINGAVQVGLSGHGNNNYFGGTTNSYGAPAGTGVGTISTPNTSFGLAVDPTKSGIVGIADLSSASAATVASLRQAFQMQAYQEIQARGGSRYVEYVYNQFGVIQPDILSRPEYLGGMHQRLTVQPIVQNSSTDSTSPQGTLTGIVYGANSEHGFTRSFTEHGYILGIMNIYSDLTYFQGLERHWSWQTSLDLPIPIFANLTDEAIYNKQLVLTGNPANDEGIFGYGERYSYAKYANNTLTGLVRPNAPLTIGQWSLAEMFSSVPKNTSDFILSNTPISRVEAVNQPNGSNNAHAFIVNQKFTGNVVRCLPAYSDPMKWFMRV</sequence>
<evidence type="ECO:0000313" key="9">
    <source>
        <dbReference type="EMBL" id="XCD06336.1"/>
    </source>
</evidence>
<dbReference type="EMBL" id="PP511722">
    <property type="protein sequence ID" value="XCD06873.1"/>
    <property type="molecule type" value="Genomic_DNA"/>
</dbReference>